<evidence type="ECO:0000256" key="1">
    <source>
        <dbReference type="SAM" id="MobiDB-lite"/>
    </source>
</evidence>
<organism evidence="3 4">
    <name type="scientific">Miscanthus lutarioriparius</name>
    <dbReference type="NCBI Taxonomy" id="422564"/>
    <lineage>
        <taxon>Eukaryota</taxon>
        <taxon>Viridiplantae</taxon>
        <taxon>Streptophyta</taxon>
        <taxon>Embryophyta</taxon>
        <taxon>Tracheophyta</taxon>
        <taxon>Spermatophyta</taxon>
        <taxon>Magnoliopsida</taxon>
        <taxon>Liliopsida</taxon>
        <taxon>Poales</taxon>
        <taxon>Poaceae</taxon>
        <taxon>PACMAD clade</taxon>
        <taxon>Panicoideae</taxon>
        <taxon>Andropogonodae</taxon>
        <taxon>Andropogoneae</taxon>
        <taxon>Saccharinae</taxon>
        <taxon>Miscanthus</taxon>
    </lineage>
</organism>
<sequence>MAAVLRALPLLAIPFLPPPVAALVALSSLASRVSARFDDCFKLNHATCTIYPYDNGTNSIDRTRPNRDLDLGAVCLHPLCHADSTERLFSVLNGQRHGRGDDILHIYCIVSTLEGDLSILPWRNTWRVHLPVADPGAAAASGANICYIELAHLDYREGYYIHCPAGEHHQTYCTEFPEEAIAAAVWEHRRLNYELPRHRWPTCFSSAGGMIQFEAVVEASADTAGQGGERHRRREEGDGEQRQRPEYRRHLGWSGDAASARRQQATVDSGGLARVVDEQTLGLGVVCAVAVVVPGAVALSSCAMTEASWRRCCKTAPEKVDAEGDAARRLEERSRMVSGRRVWERSDAVTSL</sequence>
<keyword evidence="2" id="KW-0732">Signal</keyword>
<evidence type="ECO:0000256" key="2">
    <source>
        <dbReference type="SAM" id="SignalP"/>
    </source>
</evidence>
<evidence type="ECO:0000313" key="4">
    <source>
        <dbReference type="Proteomes" id="UP000604825"/>
    </source>
</evidence>
<feature type="compositionally biased region" description="Basic and acidic residues" evidence="1">
    <location>
        <begin position="234"/>
        <end position="249"/>
    </location>
</feature>
<comment type="caution">
    <text evidence="3">The sequence shown here is derived from an EMBL/GenBank/DDBJ whole genome shotgun (WGS) entry which is preliminary data.</text>
</comment>
<gene>
    <name evidence="3" type="ORF">NCGR_LOCUS15695</name>
</gene>
<dbReference type="OrthoDB" id="695313at2759"/>
<feature type="chain" id="PRO_5032844024" evidence="2">
    <location>
        <begin position="23"/>
        <end position="352"/>
    </location>
</feature>
<evidence type="ECO:0000313" key="3">
    <source>
        <dbReference type="EMBL" id="CAD6223271.1"/>
    </source>
</evidence>
<protein>
    <submittedName>
        <fullName evidence="3">Uncharacterized protein</fullName>
    </submittedName>
</protein>
<dbReference type="Proteomes" id="UP000604825">
    <property type="component" value="Unassembled WGS sequence"/>
</dbReference>
<dbReference type="AlphaFoldDB" id="A0A811N8M8"/>
<keyword evidence="4" id="KW-1185">Reference proteome</keyword>
<feature type="region of interest" description="Disordered" evidence="1">
    <location>
        <begin position="222"/>
        <end position="264"/>
    </location>
</feature>
<dbReference type="EMBL" id="CAJGYO010000004">
    <property type="protein sequence ID" value="CAD6223271.1"/>
    <property type="molecule type" value="Genomic_DNA"/>
</dbReference>
<proteinExistence type="predicted"/>
<reference evidence="3" key="1">
    <citation type="submission" date="2020-10" db="EMBL/GenBank/DDBJ databases">
        <authorList>
            <person name="Han B."/>
            <person name="Lu T."/>
            <person name="Zhao Q."/>
            <person name="Huang X."/>
            <person name="Zhao Y."/>
        </authorList>
    </citation>
    <scope>NUCLEOTIDE SEQUENCE</scope>
</reference>
<accession>A0A811N8M8</accession>
<feature type="signal peptide" evidence="2">
    <location>
        <begin position="1"/>
        <end position="22"/>
    </location>
</feature>
<name>A0A811N8M8_9POAL</name>